<keyword evidence="2" id="KW-0808">Transferase</keyword>
<dbReference type="CDD" id="cd04301">
    <property type="entry name" value="NAT_SF"/>
    <property type="match status" value="1"/>
</dbReference>
<feature type="domain" description="N-acetyltransferase" evidence="1">
    <location>
        <begin position="19"/>
        <end position="168"/>
    </location>
</feature>
<proteinExistence type="predicted"/>
<dbReference type="GO" id="GO:0016747">
    <property type="term" value="F:acyltransferase activity, transferring groups other than amino-acyl groups"/>
    <property type="evidence" value="ECO:0007669"/>
    <property type="project" value="InterPro"/>
</dbReference>
<dbReference type="InterPro" id="IPR000182">
    <property type="entry name" value="GNAT_dom"/>
</dbReference>
<dbReference type="AlphaFoldDB" id="A0A1G9JAZ7"/>
<dbReference type="PANTHER" id="PTHR43617">
    <property type="entry name" value="L-AMINO ACID N-ACETYLTRANSFERASE"/>
    <property type="match status" value="1"/>
</dbReference>
<evidence type="ECO:0000259" key="1">
    <source>
        <dbReference type="PROSITE" id="PS51186"/>
    </source>
</evidence>
<keyword evidence="3" id="KW-1185">Reference proteome</keyword>
<evidence type="ECO:0000313" key="2">
    <source>
        <dbReference type="EMBL" id="SDL34618.1"/>
    </source>
</evidence>
<dbReference type="InterPro" id="IPR050276">
    <property type="entry name" value="MshD_Acetyltransferase"/>
</dbReference>
<gene>
    <name evidence="2" type="ORF">SAMN04488514_101479</name>
</gene>
<dbReference type="Pfam" id="PF00583">
    <property type="entry name" value="Acetyltransf_1"/>
    <property type="match status" value="1"/>
</dbReference>
<dbReference type="EMBL" id="FNGV01000001">
    <property type="protein sequence ID" value="SDL34618.1"/>
    <property type="molecule type" value="Genomic_DNA"/>
</dbReference>
<dbReference type="RefSeq" id="WP_245731248.1">
    <property type="nucleotide sequence ID" value="NZ_FNGV01000001.1"/>
</dbReference>
<reference evidence="2 3" key="1">
    <citation type="submission" date="2016-10" db="EMBL/GenBank/DDBJ databases">
        <authorList>
            <person name="de Groot N.N."/>
        </authorList>
    </citation>
    <scope>NUCLEOTIDE SEQUENCE [LARGE SCALE GENOMIC DNA]</scope>
    <source>
        <strain evidence="2 3">DSM 19886</strain>
    </source>
</reference>
<name>A0A1G9JAZ7_9FLAO</name>
<protein>
    <submittedName>
        <fullName evidence="2">Acetyltransferase (GNAT) family protein</fullName>
    </submittedName>
</protein>
<dbReference type="SUPFAM" id="SSF55729">
    <property type="entry name" value="Acyl-CoA N-acyltransferases (Nat)"/>
    <property type="match status" value="1"/>
</dbReference>
<dbReference type="Gene3D" id="3.40.630.30">
    <property type="match status" value="1"/>
</dbReference>
<evidence type="ECO:0000313" key="3">
    <source>
        <dbReference type="Proteomes" id="UP000199440"/>
    </source>
</evidence>
<dbReference type="PROSITE" id="PS51186">
    <property type="entry name" value="GNAT"/>
    <property type="match status" value="1"/>
</dbReference>
<sequence>MNLSKAIVKQKIDFTMNRINFRPAEINDLPTLYEFEQGIISAERPYDPTLKIEHINYYDIRAMIESNDTEVIVALCNNEIIASGYVKINNAKPYLKFNKYGYIGFMYVKPEYRGKGISRKVIEKLKLWAQSRNLNELRLDVYEDNSKAVSAYEKFGFKKHLVEMRIEI</sequence>
<dbReference type="Proteomes" id="UP000199440">
    <property type="component" value="Unassembled WGS sequence"/>
</dbReference>
<dbReference type="STRING" id="192904.SAMN04488514_101479"/>
<organism evidence="2 3">
    <name type="scientific">Kriegella aquimaris</name>
    <dbReference type="NCBI Taxonomy" id="192904"/>
    <lineage>
        <taxon>Bacteria</taxon>
        <taxon>Pseudomonadati</taxon>
        <taxon>Bacteroidota</taxon>
        <taxon>Flavobacteriia</taxon>
        <taxon>Flavobacteriales</taxon>
        <taxon>Flavobacteriaceae</taxon>
        <taxon>Kriegella</taxon>
    </lineage>
</organism>
<accession>A0A1G9JAZ7</accession>
<dbReference type="InterPro" id="IPR016181">
    <property type="entry name" value="Acyl_CoA_acyltransferase"/>
</dbReference>